<dbReference type="GeneID" id="35382431"/>
<protein>
    <submittedName>
        <fullName evidence="1">Uncharacterized protein</fullName>
    </submittedName>
</protein>
<dbReference type="RefSeq" id="YP_009448828.1">
    <property type="nucleotide sequence ID" value="NC_036594.1"/>
</dbReference>
<accession>A0A2I2L4S5</accession>
<gene>
    <name evidence="1" type="ORF">ORPV_622</name>
</gene>
<dbReference type="Proteomes" id="UP000236316">
    <property type="component" value="Segment"/>
</dbReference>
<name>A0A2I2L4S5_9VIRU</name>
<evidence type="ECO:0000313" key="2">
    <source>
        <dbReference type="Proteomes" id="UP000236316"/>
    </source>
</evidence>
<reference evidence="1" key="1">
    <citation type="submission" date="2017-08" db="EMBL/GenBank/DDBJ databases">
        <authorList>
            <consortium name="Urmite Genomes"/>
        </authorList>
    </citation>
    <scope>NUCLEOTIDE SEQUENCE [LARGE SCALE GENOMIC DNA]</scope>
    <source>
        <strain evidence="1">IHUMI-LCC2</strain>
    </source>
</reference>
<dbReference type="EMBL" id="LT906555">
    <property type="protein sequence ID" value="SNW62526.1"/>
    <property type="molecule type" value="Genomic_DNA"/>
</dbReference>
<organism evidence="1">
    <name type="scientific">Orpheovirus IHUMI-LCC2</name>
    <dbReference type="NCBI Taxonomy" id="2023057"/>
    <lineage>
        <taxon>Viruses</taxon>
        <taxon>Varidnaviria</taxon>
        <taxon>Bamfordvirae</taxon>
        <taxon>Nucleocytoviricota</taxon>
        <taxon>Megaviricetes</taxon>
        <taxon>Pimascovirales</taxon>
        <taxon>Ocovirineae</taxon>
        <taxon>Orpheoviridae</taxon>
        <taxon>Alphaorpheovirus</taxon>
        <taxon>Alphaorpheovirus massiliense</taxon>
    </lineage>
</organism>
<keyword evidence="2" id="KW-1185">Reference proteome</keyword>
<proteinExistence type="predicted"/>
<dbReference type="KEGG" id="vg:35382431"/>
<evidence type="ECO:0000313" key="1">
    <source>
        <dbReference type="EMBL" id="SNW62526.1"/>
    </source>
</evidence>
<sequence>MSKRINDSEGNLLMYVDDSEYHSLSYFFDLPNLNIGSMERGGVCRALYSVILKSYSQNVVQYICKLFSKNPKATCIIYYSQFKDFFPYIIDHILNRINYKKEYHLLRKLVELGDDVKVDNVNLTFVSNKHLYTLTNDKVLHSYKLDKIEGMEEEEEHKHNSIWIDENQLKDIKGSDLNIHFPVYEKILDMDCYNIGNYKLFNVDGKWKVLWGDYTPIEHCEKLFSLIQICNN</sequence>